<dbReference type="eggNOG" id="COG4380">
    <property type="taxonomic scope" value="Bacteria"/>
</dbReference>
<feature type="signal peptide" evidence="2">
    <location>
        <begin position="1"/>
        <end position="24"/>
    </location>
</feature>
<dbReference type="EMBL" id="AFNV02000019">
    <property type="protein sequence ID" value="ERJ18448.1"/>
    <property type="molecule type" value="Genomic_DNA"/>
</dbReference>
<evidence type="ECO:0000256" key="1">
    <source>
        <dbReference type="SAM" id="MobiDB-lite"/>
    </source>
</evidence>
<evidence type="ECO:0000256" key="2">
    <source>
        <dbReference type="SAM" id="SignalP"/>
    </source>
</evidence>
<feature type="region of interest" description="Disordered" evidence="1">
    <location>
        <begin position="201"/>
        <end position="220"/>
    </location>
</feature>
<dbReference type="RefSeq" id="WP_006912091.1">
    <property type="nucleotide sequence ID" value="NZ_AFNV02000019.1"/>
</dbReference>
<dbReference type="AlphaFoldDB" id="U2FVX9"/>
<evidence type="ECO:0000313" key="3">
    <source>
        <dbReference type="EMBL" id="ERJ18448.1"/>
    </source>
</evidence>
<keyword evidence="4" id="KW-1185">Reference proteome</keyword>
<dbReference type="OrthoDB" id="1014694at2"/>
<gene>
    <name evidence="3" type="ORF">SSPSH_002729</name>
</gene>
<organism evidence="3 4">
    <name type="scientific">Salinisphaera shabanensis E1L3A</name>
    <dbReference type="NCBI Taxonomy" id="1033802"/>
    <lineage>
        <taxon>Bacteria</taxon>
        <taxon>Pseudomonadati</taxon>
        <taxon>Pseudomonadota</taxon>
        <taxon>Gammaproteobacteria</taxon>
        <taxon>Salinisphaerales</taxon>
        <taxon>Salinisphaeraceae</taxon>
        <taxon>Salinisphaera</taxon>
    </lineage>
</organism>
<feature type="chain" id="PRO_5004626493" evidence="2">
    <location>
        <begin position="25"/>
        <end position="220"/>
    </location>
</feature>
<dbReference type="PROSITE" id="PS51257">
    <property type="entry name" value="PROKAR_LIPOPROTEIN"/>
    <property type="match status" value="1"/>
</dbReference>
<reference evidence="3 4" key="2">
    <citation type="journal article" date="2013" name="PLoS ONE">
        <title>INDIGO - INtegrated Data Warehouse of MIcrobial GenOmes with Examples from the Red Sea Extremophiles.</title>
        <authorList>
            <person name="Alam I."/>
            <person name="Antunes A."/>
            <person name="Kamau A.A."/>
            <person name="Ba Alawi W."/>
            <person name="Kalkatawi M."/>
            <person name="Stingl U."/>
            <person name="Bajic V.B."/>
        </authorList>
    </citation>
    <scope>NUCLEOTIDE SEQUENCE [LARGE SCALE GENOMIC DNA]</scope>
    <source>
        <strain evidence="3 4">E1L3A</strain>
    </source>
</reference>
<dbReference type="InterPro" id="IPR008517">
    <property type="entry name" value="GNA1162-like"/>
</dbReference>
<dbReference type="Proteomes" id="UP000006242">
    <property type="component" value="Unassembled WGS sequence"/>
</dbReference>
<dbReference type="STRING" id="1033802.SSPSH_002729"/>
<comment type="caution">
    <text evidence="3">The sequence shown here is derived from an EMBL/GenBank/DDBJ whole genome shotgun (WGS) entry which is preliminary data.</text>
</comment>
<accession>U2FVX9</accession>
<dbReference type="Pfam" id="PF05643">
    <property type="entry name" value="GNA1162-like"/>
    <property type="match status" value="1"/>
</dbReference>
<evidence type="ECO:0000313" key="4">
    <source>
        <dbReference type="Proteomes" id="UP000006242"/>
    </source>
</evidence>
<sequence>MIRRYLGLCAVAAASLLATGCATAPGYDYSAYRADPPRSILVLPPINNSVDVNAPYVYLSTVTRPLAEAGYYVYPVAVVDAFMKENGLSEPAEMQSVPLNKIDEIIGPDAVLYATIEDWGQKYHVLSSDTTVDVSARLIDADTGTLLWDGSARAIEGSNSNQGGLLAAVIVAVVEQIVDTSADRTREVSRMANFNMVGDRTDGLPLGPYNPEHVTDPRRQ</sequence>
<protein>
    <submittedName>
        <fullName evidence="3">Lipoprotein</fullName>
    </submittedName>
</protein>
<reference evidence="3 4" key="1">
    <citation type="journal article" date="2011" name="J. Bacteriol.">
        <title>Genome sequence of Salinisphaera shabanensis, a gammaproteobacterium from the harsh, variable environment of the brine-seawater interface of the Shaban Deep in the Red Sea.</title>
        <authorList>
            <person name="Antunes A."/>
            <person name="Alam I."/>
            <person name="Bajic V.B."/>
            <person name="Stingl U."/>
        </authorList>
    </citation>
    <scope>NUCLEOTIDE SEQUENCE [LARGE SCALE GENOMIC DNA]</scope>
    <source>
        <strain evidence="3 4">E1L3A</strain>
    </source>
</reference>
<keyword evidence="3" id="KW-0449">Lipoprotein</keyword>
<proteinExistence type="predicted"/>
<keyword evidence="2" id="KW-0732">Signal</keyword>
<name>U2FVX9_9GAMM</name>
<dbReference type="Gene3D" id="3.40.50.10610">
    <property type="entry name" value="ABC-type transport auxiliary lipoprotein component"/>
    <property type="match status" value="1"/>
</dbReference>